<evidence type="ECO:0000256" key="1">
    <source>
        <dbReference type="SAM" id="Phobius"/>
    </source>
</evidence>
<keyword evidence="1" id="KW-0472">Membrane</keyword>
<dbReference type="Proteomes" id="UP000636709">
    <property type="component" value="Unassembled WGS sequence"/>
</dbReference>
<dbReference type="AlphaFoldDB" id="A0A835A1S0"/>
<keyword evidence="1" id="KW-1133">Transmembrane helix</keyword>
<evidence type="ECO:0000313" key="3">
    <source>
        <dbReference type="Proteomes" id="UP000636709"/>
    </source>
</evidence>
<keyword evidence="3" id="KW-1185">Reference proteome</keyword>
<feature type="transmembrane region" description="Helical" evidence="1">
    <location>
        <begin position="42"/>
        <end position="60"/>
    </location>
</feature>
<organism evidence="2 3">
    <name type="scientific">Digitaria exilis</name>
    <dbReference type="NCBI Taxonomy" id="1010633"/>
    <lineage>
        <taxon>Eukaryota</taxon>
        <taxon>Viridiplantae</taxon>
        <taxon>Streptophyta</taxon>
        <taxon>Embryophyta</taxon>
        <taxon>Tracheophyta</taxon>
        <taxon>Spermatophyta</taxon>
        <taxon>Magnoliopsida</taxon>
        <taxon>Liliopsida</taxon>
        <taxon>Poales</taxon>
        <taxon>Poaceae</taxon>
        <taxon>PACMAD clade</taxon>
        <taxon>Panicoideae</taxon>
        <taxon>Panicodae</taxon>
        <taxon>Paniceae</taxon>
        <taxon>Anthephorinae</taxon>
        <taxon>Digitaria</taxon>
    </lineage>
</organism>
<name>A0A835A1S0_9POAL</name>
<accession>A0A835A1S0</accession>
<sequence>MPAGRWTAGPVRVFRNPKPAGSPYLSLRSIAIRRPCGVHGSLVYLVTLFVASCGVYHALVRAAERPRRRRVFQLRASATPGGAGAWMGLRASRFGAGELHDLLLLRRSLAAVGSPAECSLARLG</sequence>
<protein>
    <submittedName>
        <fullName evidence="2">Uncharacterized protein</fullName>
    </submittedName>
</protein>
<keyword evidence="1" id="KW-0812">Transmembrane</keyword>
<comment type="caution">
    <text evidence="2">The sequence shown here is derived from an EMBL/GenBank/DDBJ whole genome shotgun (WGS) entry which is preliminary data.</text>
</comment>
<evidence type="ECO:0000313" key="2">
    <source>
        <dbReference type="EMBL" id="KAF8651551.1"/>
    </source>
</evidence>
<gene>
    <name evidence="2" type="ORF">HU200_063372</name>
</gene>
<reference evidence="2" key="1">
    <citation type="submission" date="2020-07" db="EMBL/GenBank/DDBJ databases">
        <title>Genome sequence and genetic diversity analysis of an under-domesticated orphan crop, white fonio (Digitaria exilis).</title>
        <authorList>
            <person name="Bennetzen J.L."/>
            <person name="Chen S."/>
            <person name="Ma X."/>
            <person name="Wang X."/>
            <person name="Yssel A.E.J."/>
            <person name="Chaluvadi S.R."/>
            <person name="Johnson M."/>
            <person name="Gangashetty P."/>
            <person name="Hamidou F."/>
            <person name="Sanogo M.D."/>
            <person name="Zwaenepoel A."/>
            <person name="Wallace J."/>
            <person name="Van De Peer Y."/>
            <person name="Van Deynze A."/>
        </authorList>
    </citation>
    <scope>NUCLEOTIDE SEQUENCE</scope>
    <source>
        <tissue evidence="2">Leaves</tissue>
    </source>
</reference>
<proteinExistence type="predicted"/>
<dbReference type="EMBL" id="JACEFO010002677">
    <property type="protein sequence ID" value="KAF8651551.1"/>
    <property type="molecule type" value="Genomic_DNA"/>
</dbReference>